<evidence type="ECO:0000256" key="1">
    <source>
        <dbReference type="SAM" id="Phobius"/>
    </source>
</evidence>
<dbReference type="PANTHER" id="PTHR31325">
    <property type="entry name" value="OS01G0798800 PROTEIN-RELATED"/>
    <property type="match status" value="1"/>
</dbReference>
<feature type="transmembrane region" description="Helical" evidence="1">
    <location>
        <begin position="87"/>
        <end position="107"/>
    </location>
</feature>
<accession>A0A059Q161</accession>
<keyword evidence="1" id="KW-1133">Transmembrane helix</keyword>
<feature type="transmembrane region" description="Helical" evidence="1">
    <location>
        <begin position="127"/>
        <end position="156"/>
    </location>
</feature>
<gene>
    <name evidence="3" type="ORF">SHCRBa_014_M16_R_140</name>
</gene>
<sequence length="771" mass="86646">MNGTWTAWSHHTKDFWKSPRGTVISIEVLIVVAAIILLFMATFGSSHRQSRNFFIQEAVWGVYALSYSLLSYTLGSMQSSAVKSSMYPVWAASLNLLIGCADSITAYSIDDNNQIMTRMCQSSLCYVYAVLIFVAVSSGSGISIPTTIYLAVIAYWKSMHRLLAPRLASVSWNLNKVVADYMYEEHTRSGSSYDPTSMEGYHYLVDWPLHKSTLEARTSYAIRLTVDDAQVIDIERIWLCNGGSLSQEVRDTCLSFSLFHLLRRRFFGFACGESSQKKTHDFVFKGLLSNNKGGTKDYSRVFKVIDVELAFMYDFFFTKHAATYYEPKASAYWSLASACLTSITAYLAAAKITTAKHSSRMDGSLDLCTTNASPDLCTTKSDVVITFVILAFIALLEFVQLLFFWTTIWGRIFAKIGVSASHNCFYRQKLGQYSLVESVNYNPSPSVACTVVPVSRKYLRFTNLLESSAFDHNMHIYALSIRKRHGKPVELPAEVKEALVQSLHRTDGKLTNGKSSLVSNGAHHLLWACRHDMYSDLGRRCSQENENQTHIILVWHIATCYCEMATLRCLSPRPGGELKFNVDDVATKLFKYCVHLVVSAPKLLPGHHYDTSCVFDAVAVEAAQLLPGDKYEAMRSLPESSETSIFQKGVRLGKQLEEMEEGTRWKVLADFWAEMMLYVVPSDNVKEHIEYLANGGEFITHLWALLTHAGILQRRQKNVTDISGESSILVKAMKVDNNFLKMTKSKRLPKRNSESASLRDCAAVQIVDEDG</sequence>
<feature type="transmembrane region" description="Helical" evidence="1">
    <location>
        <begin position="53"/>
        <end position="75"/>
    </location>
</feature>
<evidence type="ECO:0000313" key="3">
    <source>
        <dbReference type="EMBL" id="AGT17058.1"/>
    </source>
</evidence>
<organism evidence="3">
    <name type="scientific">Saccharum hybrid cultivar R570</name>
    <dbReference type="NCBI Taxonomy" id="131158"/>
    <lineage>
        <taxon>Eukaryota</taxon>
        <taxon>Viridiplantae</taxon>
        <taxon>Streptophyta</taxon>
        <taxon>Embryophyta</taxon>
        <taxon>Tracheophyta</taxon>
        <taxon>Spermatophyta</taxon>
        <taxon>Magnoliopsida</taxon>
        <taxon>Liliopsida</taxon>
        <taxon>Poales</taxon>
        <taxon>Poaceae</taxon>
        <taxon>PACMAD clade</taxon>
        <taxon>Panicoideae</taxon>
        <taxon>Andropogonodae</taxon>
        <taxon>Andropogoneae</taxon>
        <taxon>Saccharinae</taxon>
        <taxon>Saccharum</taxon>
        <taxon>Saccharum officinarum species complex</taxon>
    </lineage>
</organism>
<dbReference type="EMBL" id="KF184682">
    <property type="protein sequence ID" value="AGT17058.1"/>
    <property type="molecule type" value="Genomic_DNA"/>
</dbReference>
<proteinExistence type="predicted"/>
<dbReference type="AlphaFoldDB" id="A0A059Q161"/>
<evidence type="ECO:0000259" key="2">
    <source>
        <dbReference type="Pfam" id="PF13968"/>
    </source>
</evidence>
<dbReference type="InterPro" id="IPR007658">
    <property type="entry name" value="DUF594"/>
</dbReference>
<feature type="transmembrane region" description="Helical" evidence="1">
    <location>
        <begin position="21"/>
        <end position="41"/>
    </location>
</feature>
<dbReference type="Pfam" id="PF04578">
    <property type="entry name" value="DUF594"/>
    <property type="match status" value="1"/>
</dbReference>
<name>A0A059Q161_9POAL</name>
<keyword evidence="1" id="KW-0472">Membrane</keyword>
<protein>
    <recommendedName>
        <fullName evidence="2">DUF4220 domain-containing protein</fullName>
    </recommendedName>
</protein>
<dbReference type="Pfam" id="PF13968">
    <property type="entry name" value="DUF4220"/>
    <property type="match status" value="1"/>
</dbReference>
<keyword evidence="1" id="KW-0812">Transmembrane</keyword>
<reference evidence="3" key="1">
    <citation type="submission" date="2013-05" db="EMBL/GenBank/DDBJ databases">
        <title>Building the sugarcane genome for biotechnology and identifying evolutionary trends.</title>
        <authorList>
            <person name="De Setta N."/>
            <person name="Monteiro-Vitorello C.B."/>
            <person name="Metcalfe C.J."/>
            <person name="Cruz G.M.Q."/>
            <person name="Del Bem L.E."/>
            <person name="Vicentini R."/>
            <person name="Nogueira F.T.S."/>
            <person name="Campos R.A."/>
            <person name="Nunes S.L."/>
            <person name="Turrini P.C.G."/>
            <person name="Vieira A.P."/>
            <person name="Cruz E.A.O."/>
            <person name="Correa T.C.S."/>
            <person name="Hotta C.T."/>
            <person name="de Mello-Varani A."/>
            <person name="Vautrin S."/>
            <person name="Trindade A.S."/>
            <person name="Vilela M.M."/>
            <person name="Horta C.L."/>
            <person name="Sato P.M."/>
            <person name="de Andrade R.F."/>
            <person name="Nishiyama M.Y."/>
            <person name="Cardoso-Silva C.B."/>
            <person name="Scortecci K.C."/>
            <person name="Garcia A.A.F."/>
            <person name="Carneiro M.S."/>
            <person name="Kim C."/>
            <person name="Paterson A.H."/>
            <person name="Berges H."/>
            <person name="D'Hont A."/>
            <person name="de-Souza A.P."/>
            <person name="Souza G.M."/>
            <person name="Vincentz M."/>
            <person name="Kitajima J.P."/>
            <person name="Van Sluys M.-A."/>
        </authorList>
    </citation>
    <scope>NUCLEOTIDE SEQUENCE</scope>
</reference>
<dbReference type="InterPro" id="IPR025315">
    <property type="entry name" value="DUF4220"/>
</dbReference>
<feature type="transmembrane region" description="Helical" evidence="1">
    <location>
        <begin position="383"/>
        <end position="405"/>
    </location>
</feature>
<feature type="domain" description="DUF4220" evidence="2">
    <location>
        <begin position="60"/>
        <end position="419"/>
    </location>
</feature>